<dbReference type="GO" id="GO:0051301">
    <property type="term" value="P:cell division"/>
    <property type="evidence" value="ECO:0007669"/>
    <property type="project" value="UniProtKB-KW"/>
</dbReference>
<keyword evidence="5" id="KW-0133">Cell shape</keyword>
<evidence type="ECO:0000256" key="6">
    <source>
        <dbReference type="ARBA" id="ARBA00022984"/>
    </source>
</evidence>
<feature type="transmembrane region" description="Helical" evidence="18">
    <location>
        <begin position="329"/>
        <end position="356"/>
    </location>
</feature>
<dbReference type="GO" id="GO:0008360">
    <property type="term" value="P:regulation of cell shape"/>
    <property type="evidence" value="ECO:0007669"/>
    <property type="project" value="UniProtKB-KW"/>
</dbReference>
<evidence type="ECO:0000256" key="8">
    <source>
        <dbReference type="ARBA" id="ARBA00023136"/>
    </source>
</evidence>
<feature type="transmembrane region" description="Helical" evidence="18">
    <location>
        <begin position="205"/>
        <end position="222"/>
    </location>
</feature>
<evidence type="ECO:0000256" key="4">
    <source>
        <dbReference type="ARBA" id="ARBA00022692"/>
    </source>
</evidence>
<dbReference type="GO" id="GO:0008955">
    <property type="term" value="F:peptidoglycan glycosyltransferase activity"/>
    <property type="evidence" value="ECO:0007669"/>
    <property type="project" value="UniProtKB-EC"/>
</dbReference>
<dbReference type="EMBL" id="LRPN01000177">
    <property type="protein sequence ID" value="KWZ77194.1"/>
    <property type="molecule type" value="Genomic_DNA"/>
</dbReference>
<accession>A0A133KCI7</accession>
<evidence type="ECO:0000256" key="3">
    <source>
        <dbReference type="ARBA" id="ARBA00022679"/>
    </source>
</evidence>
<evidence type="ECO:0000256" key="12">
    <source>
        <dbReference type="ARBA" id="ARBA00041185"/>
    </source>
</evidence>
<comment type="function">
    <text evidence="16">Peptidoglycan polymerase that is essential for cell division.</text>
</comment>
<organism evidence="19 20">
    <name type="scientific">Heyndrickxia coagulans</name>
    <name type="common">Weizmannia coagulans</name>
    <dbReference type="NCBI Taxonomy" id="1398"/>
    <lineage>
        <taxon>Bacteria</taxon>
        <taxon>Bacillati</taxon>
        <taxon>Bacillota</taxon>
        <taxon>Bacilli</taxon>
        <taxon>Bacillales</taxon>
        <taxon>Bacillaceae</taxon>
        <taxon>Heyndrickxia</taxon>
    </lineage>
</organism>
<evidence type="ECO:0000256" key="13">
    <source>
        <dbReference type="ARBA" id="ARBA00041418"/>
    </source>
</evidence>
<comment type="catalytic activity">
    <reaction evidence="15">
        <text>[GlcNAc-(1-&gt;4)-Mur2Ac(oyl-L-Ala-gamma-D-Glu-L-Lys-D-Ala-D-Ala)](n)-di-trans,octa-cis-undecaprenyl diphosphate + beta-D-GlcNAc-(1-&gt;4)-Mur2Ac(oyl-L-Ala-gamma-D-Glu-L-Lys-D-Ala-D-Ala)-di-trans,octa-cis-undecaprenyl diphosphate = [GlcNAc-(1-&gt;4)-Mur2Ac(oyl-L-Ala-gamma-D-Glu-L-Lys-D-Ala-D-Ala)](n+1)-di-trans,octa-cis-undecaprenyl diphosphate + di-trans,octa-cis-undecaprenyl diphosphate + H(+)</text>
        <dbReference type="Rhea" id="RHEA:23708"/>
        <dbReference type="Rhea" id="RHEA-COMP:9602"/>
        <dbReference type="Rhea" id="RHEA-COMP:9603"/>
        <dbReference type="ChEBI" id="CHEBI:15378"/>
        <dbReference type="ChEBI" id="CHEBI:58405"/>
        <dbReference type="ChEBI" id="CHEBI:60033"/>
        <dbReference type="ChEBI" id="CHEBI:78435"/>
        <dbReference type="EC" id="2.4.99.28"/>
    </reaction>
</comment>
<feature type="transmembrane region" description="Helical" evidence="18">
    <location>
        <begin position="157"/>
        <end position="174"/>
    </location>
</feature>
<evidence type="ECO:0000256" key="7">
    <source>
        <dbReference type="ARBA" id="ARBA00022989"/>
    </source>
</evidence>
<comment type="caution">
    <text evidence="19">The sequence shown here is derived from an EMBL/GenBank/DDBJ whole genome shotgun (WGS) entry which is preliminary data.</text>
</comment>
<keyword evidence="3" id="KW-0808">Transferase</keyword>
<evidence type="ECO:0000313" key="20">
    <source>
        <dbReference type="Proteomes" id="UP000070376"/>
    </source>
</evidence>
<dbReference type="GO" id="GO:0005886">
    <property type="term" value="C:plasma membrane"/>
    <property type="evidence" value="ECO:0007669"/>
    <property type="project" value="TreeGrafter"/>
</dbReference>
<dbReference type="GO" id="GO:0015648">
    <property type="term" value="F:lipid-linked peptidoglycan transporter activity"/>
    <property type="evidence" value="ECO:0007669"/>
    <property type="project" value="TreeGrafter"/>
</dbReference>
<feature type="transmembrane region" description="Helical" evidence="18">
    <location>
        <begin position="362"/>
        <end position="386"/>
    </location>
</feature>
<keyword evidence="19" id="KW-0131">Cell cycle</keyword>
<feature type="region of interest" description="Disordered" evidence="17">
    <location>
        <begin position="395"/>
        <end position="417"/>
    </location>
</feature>
<feature type="transmembrane region" description="Helical" evidence="18">
    <location>
        <begin position="296"/>
        <end position="317"/>
    </location>
</feature>
<feature type="transmembrane region" description="Helical" evidence="18">
    <location>
        <begin position="67"/>
        <end position="85"/>
    </location>
</feature>
<dbReference type="InterPro" id="IPR001182">
    <property type="entry name" value="FtsW/RodA"/>
</dbReference>
<feature type="transmembrane region" description="Helical" evidence="18">
    <location>
        <begin position="180"/>
        <end position="198"/>
    </location>
</feature>
<evidence type="ECO:0000256" key="15">
    <source>
        <dbReference type="ARBA" id="ARBA00049902"/>
    </source>
</evidence>
<keyword evidence="4 18" id="KW-0812">Transmembrane</keyword>
<evidence type="ECO:0000256" key="10">
    <source>
        <dbReference type="ARBA" id="ARBA00033270"/>
    </source>
</evidence>
<comment type="similarity">
    <text evidence="11">Belongs to the SEDS family. FtsW subfamily.</text>
</comment>
<evidence type="ECO:0000313" key="19">
    <source>
        <dbReference type="EMBL" id="KWZ77194.1"/>
    </source>
</evidence>
<dbReference type="PANTHER" id="PTHR30474">
    <property type="entry name" value="CELL CYCLE PROTEIN"/>
    <property type="match status" value="1"/>
</dbReference>
<keyword evidence="2" id="KW-0328">Glycosyltransferase</keyword>
<dbReference type="PATRIC" id="fig|1398.22.peg.3396"/>
<keyword evidence="7 18" id="KW-1133">Transmembrane helix</keyword>
<dbReference type="GO" id="GO:0032153">
    <property type="term" value="C:cell division site"/>
    <property type="evidence" value="ECO:0007669"/>
    <property type="project" value="TreeGrafter"/>
</dbReference>
<keyword evidence="6" id="KW-0573">Peptidoglycan synthesis</keyword>
<keyword evidence="19" id="KW-0132">Cell division</keyword>
<keyword evidence="8 18" id="KW-0472">Membrane</keyword>
<feature type="transmembrane region" description="Helical" evidence="18">
    <location>
        <begin position="90"/>
        <end position="108"/>
    </location>
</feature>
<evidence type="ECO:0000256" key="17">
    <source>
        <dbReference type="SAM" id="MobiDB-lite"/>
    </source>
</evidence>
<evidence type="ECO:0000256" key="18">
    <source>
        <dbReference type="SAM" id="Phobius"/>
    </source>
</evidence>
<evidence type="ECO:0000256" key="1">
    <source>
        <dbReference type="ARBA" id="ARBA00004141"/>
    </source>
</evidence>
<feature type="transmembrane region" description="Helical" evidence="18">
    <location>
        <begin position="21"/>
        <end position="47"/>
    </location>
</feature>
<evidence type="ECO:0000256" key="5">
    <source>
        <dbReference type="ARBA" id="ARBA00022960"/>
    </source>
</evidence>
<name>A0A133KCI7_HEYCO</name>
<dbReference type="PANTHER" id="PTHR30474:SF2">
    <property type="entry name" value="PEPTIDOGLYCAN GLYCOSYLTRANSFERASE FTSW-RELATED"/>
    <property type="match status" value="1"/>
</dbReference>
<evidence type="ECO:0000256" key="2">
    <source>
        <dbReference type="ARBA" id="ARBA00022676"/>
    </source>
</evidence>
<gene>
    <name evidence="19" type="ORF">HMPREF3213_03383</name>
</gene>
<comment type="subcellular location">
    <subcellularLocation>
        <location evidence="1">Membrane</location>
        <topology evidence="1">Multi-pass membrane protein</topology>
    </subcellularLocation>
</comment>
<dbReference type="GO" id="GO:0009252">
    <property type="term" value="P:peptidoglycan biosynthetic process"/>
    <property type="evidence" value="ECO:0007669"/>
    <property type="project" value="UniProtKB-KW"/>
</dbReference>
<dbReference type="PROSITE" id="PS00428">
    <property type="entry name" value="FTSW_RODA_SPOVE"/>
    <property type="match status" value="1"/>
</dbReference>
<dbReference type="AlphaFoldDB" id="A0A133KCI7"/>
<sequence>MNVAVFTDWKVPMLKKILKSFDYSVIVVYLLLCLFGLVMIYSSSMVIAVQRYGLDSAYFYNKQKINLALALLAFTVTAFLPYKLYASKKFLAVLMCGSMFGLLALFIFGHTSNNAQSWFRLGSSSVQPSEFVKVAIIIYLSAVYAKKQAYIDIFNKGVVPPLIFLIVVCFLVAIQPDIGTATIICGIGCTIIVASGMRLKTMLKLAGLGLLFAVLLSPFLFLEKDKIFTPVKIARFTGYLNPFQNEGGEGLQLVNSYIAIGSGGLKGQGLGESIQKLGYLPEPHTDFIMAIIAEELGAFGVLFVIGGLCYIVLRGIYIGIHSKDQFGSLLAIGISGMIAIQTFINLGGVCGLIPITGVTLPFISYGGSSLLILSLSLGILVNVGMFTKYEEKYKHKQEKPQEAGGANRRPYQVYSRP</sequence>
<protein>
    <recommendedName>
        <fullName evidence="12">Probable peptidoglycan glycosyltransferase FtsW</fullName>
        <ecNumber evidence="14">2.4.99.28</ecNumber>
    </recommendedName>
    <alternativeName>
        <fullName evidence="13">Cell division protein FtsW</fullName>
    </alternativeName>
    <alternativeName>
        <fullName evidence="10">Cell wall polymerase</fullName>
    </alternativeName>
    <alternativeName>
        <fullName evidence="9">Peptidoglycan polymerase</fullName>
    </alternativeName>
</protein>
<reference evidence="20" key="1">
    <citation type="submission" date="2016-01" db="EMBL/GenBank/DDBJ databases">
        <authorList>
            <person name="Mitreva M."/>
            <person name="Pepin K.H."/>
            <person name="Mihindukulasuriya K.A."/>
            <person name="Fulton R."/>
            <person name="Fronick C."/>
            <person name="O'Laughlin M."/>
            <person name="Miner T."/>
            <person name="Herter B."/>
            <person name="Rosa B.A."/>
            <person name="Cordes M."/>
            <person name="Tomlinson C."/>
            <person name="Wollam A."/>
            <person name="Palsikar V.B."/>
            <person name="Mardis E.R."/>
            <person name="Wilson R.K."/>
        </authorList>
    </citation>
    <scope>NUCLEOTIDE SEQUENCE [LARGE SCALE GENOMIC DNA]</scope>
    <source>
        <strain evidence="20">GED7749B</strain>
    </source>
</reference>
<evidence type="ECO:0000256" key="14">
    <source>
        <dbReference type="ARBA" id="ARBA00044770"/>
    </source>
</evidence>
<dbReference type="EC" id="2.4.99.28" evidence="14"/>
<dbReference type="Proteomes" id="UP000070376">
    <property type="component" value="Unassembled WGS sequence"/>
</dbReference>
<feature type="transmembrane region" description="Helical" evidence="18">
    <location>
        <begin position="128"/>
        <end position="145"/>
    </location>
</feature>
<evidence type="ECO:0000256" key="11">
    <source>
        <dbReference type="ARBA" id="ARBA00038053"/>
    </source>
</evidence>
<evidence type="ECO:0000256" key="9">
    <source>
        <dbReference type="ARBA" id="ARBA00032370"/>
    </source>
</evidence>
<proteinExistence type="inferred from homology"/>
<evidence type="ECO:0000256" key="16">
    <source>
        <dbReference type="ARBA" id="ARBA00049966"/>
    </source>
</evidence>
<dbReference type="InterPro" id="IPR018365">
    <property type="entry name" value="Cell_cycle_FtsW-rel_CS"/>
</dbReference>
<dbReference type="Pfam" id="PF01098">
    <property type="entry name" value="FTSW_RODA_SPOVE"/>
    <property type="match status" value="1"/>
</dbReference>